<gene>
    <name evidence="1" type="ORF">OLEA9_A087357</name>
</gene>
<dbReference type="Gramene" id="OE9A087357T1">
    <property type="protein sequence ID" value="OE9A087357C1"/>
    <property type="gene ID" value="OE9A087357"/>
</dbReference>
<dbReference type="PANTHER" id="PTHR47578:SF1">
    <property type="entry name" value="THIOREDOXIN-LIKE PROTEIN CDSP32, CHLOROPLASTIC"/>
    <property type="match status" value="1"/>
</dbReference>
<dbReference type="InterPro" id="IPR044192">
    <property type="entry name" value="CDSP32"/>
</dbReference>
<keyword evidence="2" id="KW-1185">Reference proteome</keyword>
<dbReference type="SUPFAM" id="SSF52833">
    <property type="entry name" value="Thioredoxin-like"/>
    <property type="match status" value="1"/>
</dbReference>
<dbReference type="EMBL" id="CACTIH010009126">
    <property type="protein sequence ID" value="CAA3025106.1"/>
    <property type="molecule type" value="Genomic_DNA"/>
</dbReference>
<evidence type="ECO:0000313" key="2">
    <source>
        <dbReference type="Proteomes" id="UP000594638"/>
    </source>
</evidence>
<dbReference type="InterPro" id="IPR036249">
    <property type="entry name" value="Thioredoxin-like_sf"/>
</dbReference>
<evidence type="ECO:0000313" key="1">
    <source>
        <dbReference type="EMBL" id="CAA3025106.1"/>
    </source>
</evidence>
<organism evidence="1 2">
    <name type="scientific">Olea europaea subsp. europaea</name>
    <dbReference type="NCBI Taxonomy" id="158383"/>
    <lineage>
        <taxon>Eukaryota</taxon>
        <taxon>Viridiplantae</taxon>
        <taxon>Streptophyta</taxon>
        <taxon>Embryophyta</taxon>
        <taxon>Tracheophyta</taxon>
        <taxon>Spermatophyta</taxon>
        <taxon>Magnoliopsida</taxon>
        <taxon>eudicotyledons</taxon>
        <taxon>Gunneridae</taxon>
        <taxon>Pentapetalae</taxon>
        <taxon>asterids</taxon>
        <taxon>lamiids</taxon>
        <taxon>Lamiales</taxon>
        <taxon>Oleaceae</taxon>
        <taxon>Oleeae</taxon>
        <taxon>Olea</taxon>
    </lineage>
</organism>
<protein>
    <submittedName>
        <fullName evidence="1">Thioredoxin CDSP32, chloroplastic</fullName>
    </submittedName>
</protein>
<name>A0A8S0UZU4_OLEEU</name>
<dbReference type="AlphaFoldDB" id="A0A8S0UZU4"/>
<dbReference type="Proteomes" id="UP000594638">
    <property type="component" value="Unassembled WGS sequence"/>
</dbReference>
<reference evidence="1 2" key="1">
    <citation type="submission" date="2019-12" db="EMBL/GenBank/DDBJ databases">
        <authorList>
            <person name="Alioto T."/>
            <person name="Alioto T."/>
            <person name="Gomez Garrido J."/>
        </authorList>
    </citation>
    <scope>NUCLEOTIDE SEQUENCE [LARGE SCALE GENOMIC DNA]</scope>
</reference>
<comment type="caution">
    <text evidence="1">The sequence shown here is derived from an EMBL/GenBank/DDBJ whole genome shotgun (WGS) entry which is preliminary data.</text>
</comment>
<sequence>MGDEDQKKQELCKREIIEQVRHLSFYKNVEKIHKEGIGPDQLIGDDCGDNHSAEVQPHSREDVGSLIDQHKVDHKSLVLDLGLKHCRPCVKVYPTVIKLSRQMSDNCGFCKNEWA</sequence>
<accession>A0A8S0UZU4</accession>
<proteinExistence type="predicted"/>
<dbReference type="OrthoDB" id="1787817at2759"/>
<dbReference type="GO" id="GO:0016671">
    <property type="term" value="F:oxidoreductase activity, acting on a sulfur group of donors, disulfide as acceptor"/>
    <property type="evidence" value="ECO:0007669"/>
    <property type="project" value="InterPro"/>
</dbReference>
<dbReference type="PANTHER" id="PTHR47578">
    <property type="entry name" value="THIOREDOXIN-LIKE PROTEIN CDSP32, CHLOROPLASTIC"/>
    <property type="match status" value="1"/>
</dbReference>